<dbReference type="AlphaFoldDB" id="A0A150P2P8"/>
<comment type="caution">
    <text evidence="2">The sequence shown here is derived from an EMBL/GenBank/DDBJ whole genome shotgun (WGS) entry which is preliminary data.</text>
</comment>
<reference evidence="2 3" key="1">
    <citation type="submission" date="2014-02" db="EMBL/GenBank/DDBJ databases">
        <title>The small core and large imbalanced accessory genome model reveals a collaborative survival strategy of Sorangium cellulosum strains in nature.</title>
        <authorList>
            <person name="Han K."/>
            <person name="Peng R."/>
            <person name="Blom J."/>
            <person name="Li Y.-Z."/>
        </authorList>
    </citation>
    <scope>NUCLEOTIDE SEQUENCE [LARGE SCALE GENOMIC DNA]</scope>
    <source>
        <strain evidence="2 3">So0157-18</strain>
    </source>
</reference>
<protein>
    <submittedName>
        <fullName evidence="2">Uncharacterized protein</fullName>
    </submittedName>
</protein>
<dbReference type="EMBL" id="JELX01004211">
    <property type="protein sequence ID" value="KYF49765.1"/>
    <property type="molecule type" value="Genomic_DNA"/>
</dbReference>
<gene>
    <name evidence="2" type="ORF">BE04_24730</name>
</gene>
<feature type="region of interest" description="Disordered" evidence="1">
    <location>
        <begin position="165"/>
        <end position="185"/>
    </location>
</feature>
<organism evidence="2 3">
    <name type="scientific">Sorangium cellulosum</name>
    <name type="common">Polyangium cellulosum</name>
    <dbReference type="NCBI Taxonomy" id="56"/>
    <lineage>
        <taxon>Bacteria</taxon>
        <taxon>Pseudomonadati</taxon>
        <taxon>Myxococcota</taxon>
        <taxon>Polyangia</taxon>
        <taxon>Polyangiales</taxon>
        <taxon>Polyangiaceae</taxon>
        <taxon>Sorangium</taxon>
    </lineage>
</organism>
<evidence type="ECO:0000313" key="3">
    <source>
        <dbReference type="Proteomes" id="UP000075604"/>
    </source>
</evidence>
<evidence type="ECO:0000256" key="1">
    <source>
        <dbReference type="SAM" id="MobiDB-lite"/>
    </source>
</evidence>
<accession>A0A150P2P8</accession>
<sequence length="214" mass="23855">MENSFTHNLVNMGGGIMSPGPDSTLCVAFAAAVAEFCGPPPAPNRDGRFNDMLYNHLESTHPPEGLMLAEQMKREVATLADRNTTRTLREMYKQAKREGNPSRIQRYGRALRGENVLRSRLGRGEITHNQYRRLSNNNLSQSGLGARQFRYPDGMLNGYPVEFKSPNDKWGNKVSNKSGGDQKADYQKIREDGQVIEVSCESCNHPCAGKGFKC</sequence>
<proteinExistence type="predicted"/>
<dbReference type="Proteomes" id="UP000075604">
    <property type="component" value="Unassembled WGS sequence"/>
</dbReference>
<evidence type="ECO:0000313" key="2">
    <source>
        <dbReference type="EMBL" id="KYF49765.1"/>
    </source>
</evidence>
<name>A0A150P2P8_SORCE</name>